<evidence type="ECO:0000256" key="1">
    <source>
        <dbReference type="SAM" id="MobiDB-lite"/>
    </source>
</evidence>
<comment type="caution">
    <text evidence="2">The sequence shown here is derived from an EMBL/GenBank/DDBJ whole genome shotgun (WGS) entry which is preliminary data.</text>
</comment>
<reference evidence="2 3" key="1">
    <citation type="journal article" date="2016" name="Nat. Commun.">
        <title>Thousands of microbial genomes shed light on interconnected biogeochemical processes in an aquifer system.</title>
        <authorList>
            <person name="Anantharaman K."/>
            <person name="Brown C.T."/>
            <person name="Hug L.A."/>
            <person name="Sharon I."/>
            <person name="Castelle C.J."/>
            <person name="Probst A.J."/>
            <person name="Thomas B.C."/>
            <person name="Singh A."/>
            <person name="Wilkins M.J."/>
            <person name="Karaoz U."/>
            <person name="Brodie E.L."/>
            <person name="Williams K.H."/>
            <person name="Hubbard S.S."/>
            <person name="Banfield J.F."/>
        </authorList>
    </citation>
    <scope>NUCLEOTIDE SEQUENCE [LARGE SCALE GENOMIC DNA]</scope>
    <source>
        <strain evidence="3">RIFCSPLOWO2_12_FULL_64_10</strain>
    </source>
</reference>
<proteinExistence type="predicted"/>
<accession>A0A1F6CZY8</accession>
<sequence>MPDFRKTSTNGLSGPSSTAAIPPGTPLSRMTPAPSLTETPTMACASGAVNSAATARVSRMTIYRIMIFLLV</sequence>
<feature type="region of interest" description="Disordered" evidence="1">
    <location>
        <begin position="1"/>
        <end position="39"/>
    </location>
</feature>
<dbReference type="Proteomes" id="UP000178606">
    <property type="component" value="Unassembled WGS sequence"/>
</dbReference>
<feature type="compositionally biased region" description="Polar residues" evidence="1">
    <location>
        <begin position="7"/>
        <end position="19"/>
    </location>
</feature>
<name>A0A1F6CZY8_HANXR</name>
<gene>
    <name evidence="2" type="ORF">A3F84_25960</name>
</gene>
<evidence type="ECO:0000313" key="2">
    <source>
        <dbReference type="EMBL" id="OGG54739.1"/>
    </source>
</evidence>
<protein>
    <submittedName>
        <fullName evidence="2">Uncharacterized protein</fullName>
    </submittedName>
</protein>
<dbReference type="EMBL" id="MFKF01000097">
    <property type="protein sequence ID" value="OGG54739.1"/>
    <property type="molecule type" value="Genomic_DNA"/>
</dbReference>
<dbReference type="AlphaFoldDB" id="A0A1F6CZY8"/>
<evidence type="ECO:0000313" key="3">
    <source>
        <dbReference type="Proteomes" id="UP000178606"/>
    </source>
</evidence>
<organism evidence="2 3">
    <name type="scientific">Handelsmanbacteria sp. (strain RIFCSPLOWO2_12_FULL_64_10)</name>
    <dbReference type="NCBI Taxonomy" id="1817868"/>
    <lineage>
        <taxon>Bacteria</taxon>
        <taxon>Candidatus Handelsmaniibacteriota</taxon>
    </lineage>
</organism>